<dbReference type="EMBL" id="BSOG01000002">
    <property type="protein sequence ID" value="GLR13689.1"/>
    <property type="molecule type" value="Genomic_DNA"/>
</dbReference>
<evidence type="ECO:0000259" key="3">
    <source>
        <dbReference type="PROSITE" id="PS50883"/>
    </source>
</evidence>
<dbReference type="SMART" id="SM00052">
    <property type="entry name" value="EAL"/>
    <property type="match status" value="1"/>
</dbReference>
<dbReference type="InterPro" id="IPR001610">
    <property type="entry name" value="PAC"/>
</dbReference>
<dbReference type="Gene3D" id="3.30.70.270">
    <property type="match status" value="1"/>
</dbReference>
<dbReference type="InterPro" id="IPR035919">
    <property type="entry name" value="EAL_sf"/>
</dbReference>
<dbReference type="PANTHER" id="PTHR44757:SF2">
    <property type="entry name" value="BIOFILM ARCHITECTURE MAINTENANCE PROTEIN MBAA"/>
    <property type="match status" value="1"/>
</dbReference>
<dbReference type="InterPro" id="IPR001633">
    <property type="entry name" value="EAL_dom"/>
</dbReference>
<dbReference type="CDD" id="cd01949">
    <property type="entry name" value="GGDEF"/>
    <property type="match status" value="1"/>
</dbReference>
<accession>A0ABQ5YG60</accession>
<evidence type="ECO:0008006" key="7">
    <source>
        <dbReference type="Google" id="ProtNLM"/>
    </source>
</evidence>
<keyword evidence="6" id="KW-1185">Reference proteome</keyword>
<dbReference type="PROSITE" id="PS50883">
    <property type="entry name" value="EAL"/>
    <property type="match status" value="1"/>
</dbReference>
<dbReference type="SUPFAM" id="SSF55073">
    <property type="entry name" value="Nucleotide cyclase"/>
    <property type="match status" value="1"/>
</dbReference>
<feature type="domain" description="PAS" evidence="1">
    <location>
        <begin position="131"/>
        <end position="202"/>
    </location>
</feature>
<dbReference type="PIRSF" id="PIRSF005925">
    <property type="entry name" value="Dos"/>
    <property type="match status" value="1"/>
</dbReference>
<name>A0ABQ5YG60_9NEIS</name>
<dbReference type="SMART" id="SM00267">
    <property type="entry name" value="GGDEF"/>
    <property type="match status" value="1"/>
</dbReference>
<dbReference type="NCBIfam" id="TIGR00254">
    <property type="entry name" value="GGDEF"/>
    <property type="match status" value="1"/>
</dbReference>
<dbReference type="Pfam" id="PF00563">
    <property type="entry name" value="EAL"/>
    <property type="match status" value="1"/>
</dbReference>
<sequence>MSEPQAPKLDWSYAEALLDRFGDAVLAFDKELVCRFANTAAAEMLGRQMQDVLEQHAMQLYPSEHADKFNKALEAALGGQVTRNRGWRDIPSQGRRCLDFRFEPCLTADGHIAGAMHSARDITEMAEVEERARLSVMMFEHTTEGLMILGADKRIRLVNPAFSDLTGFSASDVLNEQPEHLTPSGQDEANPYPDIWHALEYDNAWQGEVIYRRRDGRLMPTWQTVVRVRDAAGEVEHYLAIFTDLTERQRFEQQLERLVYYDVLTSLPNRALLSDRIAQAMSRAERMSSHMALLFIDLDRFKAINDTLGNHQGDQLLRAVAQRLRDVANIEMTVCRYGADQFLLLYPELDTPDQASTLCGRLLLALASPHLVGSQSLTITGSIGVAVYPDDGIERETLIQHAETAMQAAKKAGRNTFRFFTQDMNQRSAEFLLLDNHLRQALVNQEFLLYYQPQIDIKTREVIGMEALMRWRHPDLGLVPPNRFIPAAEETGLIVPMGEWVLHEACRQNKAWQRAGLLHAPVAVNVSARQFAERLEDVTTKALQDAGLAPEWLELEVTESTLMDDVNEAILTLGALKRMGVRLSIDDFGTGYSSLNYLKRFPLDKLKVDRSFVIDILDDPDDAAIAGAVVSLAKNLRLKVIAEGVETAEQLDFLEQLGCDEMQGFLVAPPIPADKVPEFLAQWRKKPV</sequence>
<dbReference type="Pfam" id="PF00990">
    <property type="entry name" value="GGDEF"/>
    <property type="match status" value="1"/>
</dbReference>
<dbReference type="PROSITE" id="PS50112">
    <property type="entry name" value="PAS"/>
    <property type="match status" value="2"/>
</dbReference>
<dbReference type="InterPro" id="IPR013656">
    <property type="entry name" value="PAS_4"/>
</dbReference>
<dbReference type="Gene3D" id="3.30.450.20">
    <property type="entry name" value="PAS domain"/>
    <property type="match status" value="2"/>
</dbReference>
<proteinExistence type="predicted"/>
<feature type="domain" description="PAC" evidence="2">
    <location>
        <begin position="205"/>
        <end position="257"/>
    </location>
</feature>
<dbReference type="PANTHER" id="PTHR44757">
    <property type="entry name" value="DIGUANYLATE CYCLASE DGCP"/>
    <property type="match status" value="1"/>
</dbReference>
<dbReference type="Pfam" id="PF08448">
    <property type="entry name" value="PAS_4"/>
    <property type="match status" value="2"/>
</dbReference>
<dbReference type="CDD" id="cd01948">
    <property type="entry name" value="EAL"/>
    <property type="match status" value="1"/>
</dbReference>
<dbReference type="InterPro" id="IPR043128">
    <property type="entry name" value="Rev_trsase/Diguanyl_cyclase"/>
</dbReference>
<feature type="domain" description="PAS" evidence="1">
    <location>
        <begin position="10"/>
        <end position="80"/>
    </location>
</feature>
<gene>
    <name evidence="5" type="ORF">GCM10007907_24790</name>
</gene>
<dbReference type="InterPro" id="IPR000700">
    <property type="entry name" value="PAS-assoc_C"/>
</dbReference>
<dbReference type="PROSITE" id="PS50113">
    <property type="entry name" value="PAC"/>
    <property type="match status" value="1"/>
</dbReference>
<dbReference type="InterPro" id="IPR029787">
    <property type="entry name" value="Nucleotide_cyclase"/>
</dbReference>
<dbReference type="Proteomes" id="UP001156706">
    <property type="component" value="Unassembled WGS sequence"/>
</dbReference>
<feature type="domain" description="EAL" evidence="3">
    <location>
        <begin position="431"/>
        <end position="684"/>
    </location>
</feature>
<dbReference type="Gene3D" id="3.20.20.450">
    <property type="entry name" value="EAL domain"/>
    <property type="match status" value="1"/>
</dbReference>
<dbReference type="InterPro" id="IPR012226">
    <property type="entry name" value="Diguanyl_cyclase/Pdiesterase"/>
</dbReference>
<organism evidence="5 6">
    <name type="scientific">Chitinimonas prasina</name>
    <dbReference type="NCBI Taxonomy" id="1434937"/>
    <lineage>
        <taxon>Bacteria</taxon>
        <taxon>Pseudomonadati</taxon>
        <taxon>Pseudomonadota</taxon>
        <taxon>Betaproteobacteria</taxon>
        <taxon>Neisseriales</taxon>
        <taxon>Chitinibacteraceae</taxon>
        <taxon>Chitinimonas</taxon>
    </lineage>
</organism>
<dbReference type="RefSeq" id="WP_284196779.1">
    <property type="nucleotide sequence ID" value="NZ_BSOG01000002.1"/>
</dbReference>
<reference evidence="6" key="1">
    <citation type="journal article" date="2019" name="Int. J. Syst. Evol. Microbiol.">
        <title>The Global Catalogue of Microorganisms (GCM) 10K type strain sequencing project: providing services to taxonomists for standard genome sequencing and annotation.</title>
        <authorList>
            <consortium name="The Broad Institute Genomics Platform"/>
            <consortium name="The Broad Institute Genome Sequencing Center for Infectious Disease"/>
            <person name="Wu L."/>
            <person name="Ma J."/>
        </authorList>
    </citation>
    <scope>NUCLEOTIDE SEQUENCE [LARGE SCALE GENOMIC DNA]</scope>
    <source>
        <strain evidence="6">NBRC 110044</strain>
    </source>
</reference>
<dbReference type="SMART" id="SM00086">
    <property type="entry name" value="PAC"/>
    <property type="match status" value="1"/>
</dbReference>
<evidence type="ECO:0000259" key="1">
    <source>
        <dbReference type="PROSITE" id="PS50112"/>
    </source>
</evidence>
<dbReference type="InterPro" id="IPR035965">
    <property type="entry name" value="PAS-like_dom_sf"/>
</dbReference>
<evidence type="ECO:0000259" key="2">
    <source>
        <dbReference type="PROSITE" id="PS50113"/>
    </source>
</evidence>
<evidence type="ECO:0000313" key="6">
    <source>
        <dbReference type="Proteomes" id="UP001156706"/>
    </source>
</evidence>
<dbReference type="InterPro" id="IPR052155">
    <property type="entry name" value="Biofilm_reg_signaling"/>
</dbReference>
<protein>
    <recommendedName>
        <fullName evidence="7">EAL domain-containing protein</fullName>
    </recommendedName>
</protein>
<dbReference type="NCBIfam" id="TIGR00229">
    <property type="entry name" value="sensory_box"/>
    <property type="match status" value="2"/>
</dbReference>
<dbReference type="SMART" id="SM00091">
    <property type="entry name" value="PAS"/>
    <property type="match status" value="2"/>
</dbReference>
<comment type="caution">
    <text evidence="5">The sequence shown here is derived from an EMBL/GenBank/DDBJ whole genome shotgun (WGS) entry which is preliminary data.</text>
</comment>
<dbReference type="SUPFAM" id="SSF55785">
    <property type="entry name" value="PYP-like sensor domain (PAS domain)"/>
    <property type="match status" value="2"/>
</dbReference>
<evidence type="ECO:0000313" key="5">
    <source>
        <dbReference type="EMBL" id="GLR13689.1"/>
    </source>
</evidence>
<feature type="domain" description="GGDEF" evidence="4">
    <location>
        <begin position="289"/>
        <end position="422"/>
    </location>
</feature>
<dbReference type="SUPFAM" id="SSF141868">
    <property type="entry name" value="EAL domain-like"/>
    <property type="match status" value="1"/>
</dbReference>
<dbReference type="InterPro" id="IPR000160">
    <property type="entry name" value="GGDEF_dom"/>
</dbReference>
<dbReference type="CDD" id="cd00130">
    <property type="entry name" value="PAS"/>
    <property type="match status" value="2"/>
</dbReference>
<dbReference type="PROSITE" id="PS50887">
    <property type="entry name" value="GGDEF"/>
    <property type="match status" value="1"/>
</dbReference>
<dbReference type="InterPro" id="IPR000014">
    <property type="entry name" value="PAS"/>
</dbReference>
<evidence type="ECO:0000259" key="4">
    <source>
        <dbReference type="PROSITE" id="PS50887"/>
    </source>
</evidence>